<accession>A0A4Q9KKC8</accession>
<protein>
    <submittedName>
        <fullName evidence="2">Tryptophan-rich sensory protein</fullName>
    </submittedName>
</protein>
<dbReference type="OrthoDB" id="5189031at2"/>
<dbReference type="PANTHER" id="PTHR33802:SF1">
    <property type="entry name" value="XK-RELATED PROTEIN"/>
    <property type="match status" value="1"/>
</dbReference>
<dbReference type="PANTHER" id="PTHR33802">
    <property type="entry name" value="SI:CH211-161H7.5-RELATED"/>
    <property type="match status" value="1"/>
</dbReference>
<dbReference type="InterPro" id="IPR038330">
    <property type="entry name" value="TspO/MBR-related_sf"/>
</dbReference>
<keyword evidence="1" id="KW-0812">Transmembrane</keyword>
<evidence type="ECO:0000256" key="1">
    <source>
        <dbReference type="SAM" id="Phobius"/>
    </source>
</evidence>
<sequence>MGPGIGASSGGIFGPDATLLAPATLAFSIWTVIYLGLFGCAVLVWFPDSRSNERRRTGVWPAAMSMLLNMLWITAAMRGIVWATIPLVLAVLASVIMLLERVRGRRAAGPAAAIIVEGTFGLYLGWLLVASAANVMAVVRHGGSNPAGAASQALAVILLLVVIAAAVAASIRYPRVWGIPIAVCWALIWIIRQRTHGALSSPLIAGLAFAGAVAVTLAFVWPLMRGSAPQVRAADGAASLANVPRTGR</sequence>
<feature type="transmembrane region" description="Helical" evidence="1">
    <location>
        <begin position="58"/>
        <end position="74"/>
    </location>
</feature>
<keyword evidence="1" id="KW-0472">Membrane</keyword>
<feature type="transmembrane region" description="Helical" evidence="1">
    <location>
        <begin position="203"/>
        <end position="224"/>
    </location>
</feature>
<keyword evidence="3" id="KW-1185">Reference proteome</keyword>
<organism evidence="2 3">
    <name type="scientific">Propioniciclava tarda</name>
    <dbReference type="NCBI Taxonomy" id="433330"/>
    <lineage>
        <taxon>Bacteria</taxon>
        <taxon>Bacillati</taxon>
        <taxon>Actinomycetota</taxon>
        <taxon>Actinomycetes</taxon>
        <taxon>Propionibacteriales</taxon>
        <taxon>Propionibacteriaceae</taxon>
        <taxon>Propioniciclava</taxon>
    </lineage>
</organism>
<gene>
    <name evidence="2" type="ORF">ET996_07935</name>
</gene>
<feature type="transmembrane region" description="Helical" evidence="1">
    <location>
        <begin position="176"/>
        <end position="191"/>
    </location>
</feature>
<name>A0A4Q9KKC8_PROTD</name>
<dbReference type="AlphaFoldDB" id="A0A4Q9KKC8"/>
<feature type="transmembrane region" description="Helical" evidence="1">
    <location>
        <begin position="149"/>
        <end position="169"/>
    </location>
</feature>
<evidence type="ECO:0000313" key="2">
    <source>
        <dbReference type="EMBL" id="TBT94936.1"/>
    </source>
</evidence>
<dbReference type="Gene3D" id="1.20.1260.100">
    <property type="entry name" value="TspO/MBR protein"/>
    <property type="match status" value="1"/>
</dbReference>
<feature type="transmembrane region" description="Helical" evidence="1">
    <location>
        <begin position="80"/>
        <end position="99"/>
    </location>
</feature>
<evidence type="ECO:0000313" key="3">
    <source>
        <dbReference type="Proteomes" id="UP000291933"/>
    </source>
</evidence>
<reference evidence="2 3" key="1">
    <citation type="submission" date="2019-01" db="EMBL/GenBank/DDBJ databases">
        <title>Lactibacter flavus gen. nov., sp. nov., a novel bacterium of the family Propionibacteriaceae isolated from raw milk and dairy products.</title>
        <authorList>
            <person name="Huptas C."/>
            <person name="Wenning M."/>
            <person name="Breitenwieser F."/>
            <person name="Doll E."/>
            <person name="Von Neubeck M."/>
            <person name="Busse H.-J."/>
            <person name="Scherer S."/>
        </authorList>
    </citation>
    <scope>NUCLEOTIDE SEQUENCE [LARGE SCALE GENOMIC DNA]</scope>
    <source>
        <strain evidence="2 3">DSM 22130</strain>
    </source>
</reference>
<feature type="transmembrane region" description="Helical" evidence="1">
    <location>
        <begin position="20"/>
        <end position="46"/>
    </location>
</feature>
<proteinExistence type="predicted"/>
<dbReference type="EMBL" id="SDMR01000008">
    <property type="protein sequence ID" value="TBT94936.1"/>
    <property type="molecule type" value="Genomic_DNA"/>
</dbReference>
<comment type="caution">
    <text evidence="2">The sequence shown here is derived from an EMBL/GenBank/DDBJ whole genome shotgun (WGS) entry which is preliminary data.</text>
</comment>
<keyword evidence="1" id="KW-1133">Transmembrane helix</keyword>
<dbReference type="Proteomes" id="UP000291933">
    <property type="component" value="Unassembled WGS sequence"/>
</dbReference>